<proteinExistence type="predicted"/>
<gene>
    <name evidence="2" type="ORF">QJS10_CPB11g01414</name>
</gene>
<dbReference type="Pfam" id="PF13966">
    <property type="entry name" value="zf-RVT"/>
    <property type="match status" value="1"/>
</dbReference>
<feature type="domain" description="Reverse transcriptase zinc-binding" evidence="1">
    <location>
        <begin position="17"/>
        <end position="87"/>
    </location>
</feature>
<evidence type="ECO:0000313" key="3">
    <source>
        <dbReference type="Proteomes" id="UP001180020"/>
    </source>
</evidence>
<reference evidence="2" key="1">
    <citation type="journal article" date="2023" name="Nat. Commun.">
        <title>Diploid and tetraploid genomes of Acorus and the evolution of monocots.</title>
        <authorList>
            <person name="Ma L."/>
            <person name="Liu K.W."/>
            <person name="Li Z."/>
            <person name="Hsiao Y.Y."/>
            <person name="Qi Y."/>
            <person name="Fu T."/>
            <person name="Tang G.D."/>
            <person name="Zhang D."/>
            <person name="Sun W.H."/>
            <person name="Liu D.K."/>
            <person name="Li Y."/>
            <person name="Chen G.Z."/>
            <person name="Liu X.D."/>
            <person name="Liao X.Y."/>
            <person name="Jiang Y.T."/>
            <person name="Yu X."/>
            <person name="Hao Y."/>
            <person name="Huang J."/>
            <person name="Zhao X.W."/>
            <person name="Ke S."/>
            <person name="Chen Y.Y."/>
            <person name="Wu W.L."/>
            <person name="Hsu J.L."/>
            <person name="Lin Y.F."/>
            <person name="Huang M.D."/>
            <person name="Li C.Y."/>
            <person name="Huang L."/>
            <person name="Wang Z.W."/>
            <person name="Zhao X."/>
            <person name="Zhong W.Y."/>
            <person name="Peng D.H."/>
            <person name="Ahmad S."/>
            <person name="Lan S."/>
            <person name="Zhang J.S."/>
            <person name="Tsai W.C."/>
            <person name="Van de Peer Y."/>
            <person name="Liu Z.J."/>
        </authorList>
    </citation>
    <scope>NUCLEOTIDE SEQUENCE</scope>
    <source>
        <strain evidence="2">CP</strain>
    </source>
</reference>
<dbReference type="AlphaFoldDB" id="A0AAV9DSN3"/>
<sequence>MRLTYSWWVQGKPFNGNVARKAPQIWGCKVPLKVRFFMWLAYNDRLLTRAYRSIWRPGDPTSCALCGDDLETTQHLFCGCAFAREVWLNLGSSLGGGWCPSDLNHLWELGSRLSRRNDRSLRSKILQSLVPAIMWAIWIGRNDKIFWGTLVSVEGVWEGAKRNIGVGLPLCRGFPGSS</sequence>
<evidence type="ECO:0000259" key="1">
    <source>
        <dbReference type="Pfam" id="PF13966"/>
    </source>
</evidence>
<dbReference type="InterPro" id="IPR026960">
    <property type="entry name" value="RVT-Znf"/>
</dbReference>
<name>A0AAV9DSN3_ACOCL</name>
<protein>
    <recommendedName>
        <fullName evidence="1">Reverse transcriptase zinc-binding domain-containing protein</fullName>
    </recommendedName>
</protein>
<accession>A0AAV9DSN3</accession>
<keyword evidence="3" id="KW-1185">Reference proteome</keyword>
<reference evidence="2" key="2">
    <citation type="submission" date="2023-06" db="EMBL/GenBank/DDBJ databases">
        <authorList>
            <person name="Ma L."/>
            <person name="Liu K.-W."/>
            <person name="Li Z."/>
            <person name="Hsiao Y.-Y."/>
            <person name="Qi Y."/>
            <person name="Fu T."/>
            <person name="Tang G."/>
            <person name="Zhang D."/>
            <person name="Sun W.-H."/>
            <person name="Liu D.-K."/>
            <person name="Li Y."/>
            <person name="Chen G.-Z."/>
            <person name="Liu X.-D."/>
            <person name="Liao X.-Y."/>
            <person name="Jiang Y.-T."/>
            <person name="Yu X."/>
            <person name="Hao Y."/>
            <person name="Huang J."/>
            <person name="Zhao X.-W."/>
            <person name="Ke S."/>
            <person name="Chen Y.-Y."/>
            <person name="Wu W.-L."/>
            <person name="Hsu J.-L."/>
            <person name="Lin Y.-F."/>
            <person name="Huang M.-D."/>
            <person name="Li C.-Y."/>
            <person name="Huang L."/>
            <person name="Wang Z.-W."/>
            <person name="Zhao X."/>
            <person name="Zhong W.-Y."/>
            <person name="Peng D.-H."/>
            <person name="Ahmad S."/>
            <person name="Lan S."/>
            <person name="Zhang J.-S."/>
            <person name="Tsai W.-C."/>
            <person name="Van De Peer Y."/>
            <person name="Liu Z.-J."/>
        </authorList>
    </citation>
    <scope>NUCLEOTIDE SEQUENCE</scope>
    <source>
        <strain evidence="2">CP</strain>
        <tissue evidence="2">Leaves</tissue>
    </source>
</reference>
<comment type="caution">
    <text evidence="2">The sequence shown here is derived from an EMBL/GenBank/DDBJ whole genome shotgun (WGS) entry which is preliminary data.</text>
</comment>
<dbReference type="Proteomes" id="UP001180020">
    <property type="component" value="Unassembled WGS sequence"/>
</dbReference>
<evidence type="ECO:0000313" key="2">
    <source>
        <dbReference type="EMBL" id="KAK1304004.1"/>
    </source>
</evidence>
<organism evidence="2 3">
    <name type="scientific">Acorus calamus</name>
    <name type="common">Sweet flag</name>
    <dbReference type="NCBI Taxonomy" id="4465"/>
    <lineage>
        <taxon>Eukaryota</taxon>
        <taxon>Viridiplantae</taxon>
        <taxon>Streptophyta</taxon>
        <taxon>Embryophyta</taxon>
        <taxon>Tracheophyta</taxon>
        <taxon>Spermatophyta</taxon>
        <taxon>Magnoliopsida</taxon>
        <taxon>Liliopsida</taxon>
        <taxon>Acoraceae</taxon>
        <taxon>Acorus</taxon>
    </lineage>
</organism>
<dbReference type="EMBL" id="JAUJYO010000011">
    <property type="protein sequence ID" value="KAK1304004.1"/>
    <property type="molecule type" value="Genomic_DNA"/>
</dbReference>